<dbReference type="InterPro" id="IPR016193">
    <property type="entry name" value="Cytidine_deaminase-like"/>
</dbReference>
<evidence type="ECO:0000313" key="2">
    <source>
        <dbReference type="Proteomes" id="UP000230025"/>
    </source>
</evidence>
<gene>
    <name evidence="1" type="ORF">COW28_01060</name>
</gene>
<dbReference type="InterPro" id="IPR003786">
    <property type="entry name" value="FdhD"/>
</dbReference>
<comment type="caution">
    <text evidence="1">The sequence shown here is derived from an EMBL/GenBank/DDBJ whole genome shotgun (WGS) entry which is preliminary data.</text>
</comment>
<dbReference type="EMBL" id="PFFY01000047">
    <property type="protein sequence ID" value="PIW34105.1"/>
    <property type="molecule type" value="Genomic_DNA"/>
</dbReference>
<organism evidence="1 2">
    <name type="scientific">bacterium (Candidatus Ratteibacteria) CG15_BIG_FIL_POST_REV_8_21_14_020_41_12</name>
    <dbReference type="NCBI Taxonomy" id="2014291"/>
    <lineage>
        <taxon>Bacteria</taxon>
        <taxon>Candidatus Ratteibacteria</taxon>
    </lineage>
</organism>
<protein>
    <submittedName>
        <fullName evidence="1">Uncharacterized protein</fullName>
    </submittedName>
</protein>
<dbReference type="GO" id="GO:0016783">
    <property type="term" value="F:sulfurtransferase activity"/>
    <property type="evidence" value="ECO:0007669"/>
    <property type="project" value="InterPro"/>
</dbReference>
<evidence type="ECO:0000313" key="1">
    <source>
        <dbReference type="EMBL" id="PIW34105.1"/>
    </source>
</evidence>
<dbReference type="SUPFAM" id="SSF53927">
    <property type="entry name" value="Cytidine deaminase-like"/>
    <property type="match status" value="1"/>
</dbReference>
<dbReference type="AlphaFoldDB" id="A0A2M7H048"/>
<dbReference type="Proteomes" id="UP000230025">
    <property type="component" value="Unassembled WGS sequence"/>
</dbReference>
<proteinExistence type="predicted"/>
<dbReference type="Pfam" id="PF02634">
    <property type="entry name" value="FdhD-NarQ"/>
    <property type="match status" value="1"/>
</dbReference>
<dbReference type="Gene3D" id="3.40.140.10">
    <property type="entry name" value="Cytidine Deaminase, domain 2"/>
    <property type="match status" value="1"/>
</dbReference>
<reference evidence="2" key="1">
    <citation type="submission" date="2017-09" db="EMBL/GenBank/DDBJ databases">
        <title>Depth-based differentiation of microbial function through sediment-hosted aquifers and enrichment of novel symbionts in the deep terrestrial subsurface.</title>
        <authorList>
            <person name="Probst A.J."/>
            <person name="Ladd B."/>
            <person name="Jarett J.K."/>
            <person name="Geller-Mcgrath D.E."/>
            <person name="Sieber C.M.K."/>
            <person name="Emerson J.B."/>
            <person name="Anantharaman K."/>
            <person name="Thomas B.C."/>
            <person name="Malmstrom R."/>
            <person name="Stieglmeier M."/>
            <person name="Klingl A."/>
            <person name="Woyke T."/>
            <person name="Ryan C.M."/>
            <person name="Banfield J.F."/>
        </authorList>
    </citation>
    <scope>NUCLEOTIDE SEQUENCE [LARGE SCALE GENOMIC DNA]</scope>
</reference>
<accession>A0A2M7H048</accession>
<name>A0A2M7H048_9BACT</name>
<sequence length="41" mass="4619">MSPQEVFSLVKEMQHQSQLYRATGGVHSAALCDNRNVLIFI</sequence>